<dbReference type="EMBL" id="KZ613939">
    <property type="protein sequence ID" value="PMD46056.1"/>
    <property type="molecule type" value="Genomic_DNA"/>
</dbReference>
<evidence type="ECO:0000256" key="2">
    <source>
        <dbReference type="ARBA" id="ARBA00009780"/>
    </source>
</evidence>
<feature type="binding site" evidence="7">
    <location>
        <position position="40"/>
    </location>
    <ligand>
        <name>Ca(2+)</name>
        <dbReference type="ChEBI" id="CHEBI:29108"/>
    </ligand>
</feature>
<dbReference type="Proteomes" id="UP000235786">
    <property type="component" value="Unassembled WGS sequence"/>
</dbReference>
<dbReference type="PANTHER" id="PTHR46187:SF3">
    <property type="entry name" value="ALKALINE CERAMIDASE 3"/>
    <property type="match status" value="1"/>
</dbReference>
<evidence type="ECO:0000313" key="10">
    <source>
        <dbReference type="EMBL" id="PMD46056.1"/>
    </source>
</evidence>
<dbReference type="GO" id="GO:0005789">
    <property type="term" value="C:endoplasmic reticulum membrane"/>
    <property type="evidence" value="ECO:0007669"/>
    <property type="project" value="TreeGrafter"/>
</dbReference>
<keyword evidence="3 9" id="KW-0812">Transmembrane</keyword>
<accession>A0A2J6S5M2</accession>
<keyword evidence="8" id="KW-0862">Zinc</keyword>
<gene>
    <name evidence="10" type="ORF">L207DRAFT_551364</name>
</gene>
<evidence type="ECO:0000256" key="1">
    <source>
        <dbReference type="ARBA" id="ARBA00004141"/>
    </source>
</evidence>
<feature type="binding site" evidence="8">
    <location>
        <position position="253"/>
    </location>
    <ligand>
        <name>Zn(2+)</name>
        <dbReference type="ChEBI" id="CHEBI:29105"/>
        <note>catalytic</note>
    </ligand>
</feature>
<feature type="transmembrane region" description="Helical" evidence="9">
    <location>
        <begin position="97"/>
        <end position="115"/>
    </location>
</feature>
<keyword evidence="7" id="KW-0479">Metal-binding</keyword>
<feature type="binding site" evidence="7">
    <location>
        <position position="27"/>
    </location>
    <ligand>
        <name>Ca(2+)</name>
        <dbReference type="ChEBI" id="CHEBI:29108"/>
    </ligand>
</feature>
<evidence type="ECO:0000256" key="4">
    <source>
        <dbReference type="ARBA" id="ARBA00022801"/>
    </source>
</evidence>
<keyword evidence="4" id="KW-0378">Hydrolase</keyword>
<feature type="transmembrane region" description="Helical" evidence="9">
    <location>
        <begin position="254"/>
        <end position="273"/>
    </location>
</feature>
<protein>
    <submittedName>
        <fullName evidence="10">Alkaline dihydroceramidase Ydc1</fullName>
    </submittedName>
</protein>
<dbReference type="AlphaFoldDB" id="A0A2J6S5M2"/>
<keyword evidence="6 9" id="KW-0472">Membrane</keyword>
<dbReference type="GO" id="GO:0046513">
    <property type="term" value="P:ceramide biosynthetic process"/>
    <property type="evidence" value="ECO:0007669"/>
    <property type="project" value="TreeGrafter"/>
</dbReference>
<sequence length="310" mass="36023">MSLHLPSFPYPPSGEGYWGTQTSTINWCEEDYYATIYSAEIVNTATNLIFVYLAYKGVSSCIRYGHERIFLIGYLGYLSIAIGSMCFHSSLKYPMQLLDELSMIYTTSIMVYALFSHRQSTRVRIAIFLALLSLAVFITAYYHYLQDPKFHQDMFALLTALVTFRSMWLMEFRLRPSRRPKRADAKKLDVAEQARVDRRDEDILKTMWSMYGCGVGAFGVGFLIWKMDNIFCPTLRGWRREVGLPWGILLEGHGWWHIFTGFAGYFNLTRLIWLRYCLEGKQDGFQLAWPSVFTSVPVVVRVENQKRKSK</sequence>
<keyword evidence="5 9" id="KW-1133">Transmembrane helix</keyword>
<dbReference type="GO" id="GO:0016811">
    <property type="term" value="F:hydrolase activity, acting on carbon-nitrogen (but not peptide) bonds, in linear amides"/>
    <property type="evidence" value="ECO:0007669"/>
    <property type="project" value="InterPro"/>
</dbReference>
<organism evidence="10 11">
    <name type="scientific">Hyaloscypha variabilis (strain UAMH 11265 / GT02V1 / F)</name>
    <name type="common">Meliniomyces variabilis</name>
    <dbReference type="NCBI Taxonomy" id="1149755"/>
    <lineage>
        <taxon>Eukaryota</taxon>
        <taxon>Fungi</taxon>
        <taxon>Dikarya</taxon>
        <taxon>Ascomycota</taxon>
        <taxon>Pezizomycotina</taxon>
        <taxon>Leotiomycetes</taxon>
        <taxon>Helotiales</taxon>
        <taxon>Hyaloscyphaceae</taxon>
        <taxon>Hyaloscypha</taxon>
        <taxon>Hyaloscypha variabilis</taxon>
    </lineage>
</organism>
<feature type="transmembrane region" description="Helical" evidence="9">
    <location>
        <begin position="69"/>
        <end position="91"/>
    </location>
</feature>
<feature type="binding site" evidence="8">
    <location>
        <position position="257"/>
    </location>
    <ligand>
        <name>Zn(2+)</name>
        <dbReference type="ChEBI" id="CHEBI:29105"/>
        <note>catalytic</note>
    </ligand>
</feature>
<proteinExistence type="inferred from homology"/>
<feature type="binding site" evidence="7">
    <location>
        <position position="29"/>
    </location>
    <ligand>
        <name>Ca(2+)</name>
        <dbReference type="ChEBI" id="CHEBI:29108"/>
    </ligand>
</feature>
<dbReference type="GO" id="GO:0046514">
    <property type="term" value="P:ceramide catabolic process"/>
    <property type="evidence" value="ECO:0007669"/>
    <property type="project" value="TreeGrafter"/>
</dbReference>
<evidence type="ECO:0000256" key="6">
    <source>
        <dbReference type="ARBA" id="ARBA00023136"/>
    </source>
</evidence>
<evidence type="ECO:0000256" key="8">
    <source>
        <dbReference type="PIRSR" id="PIRSR608901-2"/>
    </source>
</evidence>
<evidence type="ECO:0000256" key="9">
    <source>
        <dbReference type="SAM" id="Phobius"/>
    </source>
</evidence>
<dbReference type="Pfam" id="PF05875">
    <property type="entry name" value="Ceramidase"/>
    <property type="match status" value="1"/>
</dbReference>
<keyword evidence="11" id="KW-1185">Reference proteome</keyword>
<dbReference type="InterPro" id="IPR008901">
    <property type="entry name" value="ACER"/>
</dbReference>
<dbReference type="PANTHER" id="PTHR46187">
    <property type="entry name" value="ALKALINE CERAMIDASE 3"/>
    <property type="match status" value="1"/>
</dbReference>
<evidence type="ECO:0000256" key="5">
    <source>
        <dbReference type="ARBA" id="ARBA00022989"/>
    </source>
</evidence>
<feature type="binding site" evidence="8">
    <location>
        <position position="88"/>
    </location>
    <ligand>
        <name>Zn(2+)</name>
        <dbReference type="ChEBI" id="CHEBI:29105"/>
        <note>catalytic</note>
    </ligand>
</feature>
<evidence type="ECO:0000313" key="11">
    <source>
        <dbReference type="Proteomes" id="UP000235786"/>
    </source>
</evidence>
<evidence type="ECO:0000256" key="7">
    <source>
        <dbReference type="PIRSR" id="PIRSR608901-1"/>
    </source>
</evidence>
<evidence type="ECO:0000256" key="3">
    <source>
        <dbReference type="ARBA" id="ARBA00022692"/>
    </source>
</evidence>
<feature type="transmembrane region" description="Helical" evidence="9">
    <location>
        <begin position="122"/>
        <end position="142"/>
    </location>
</feature>
<dbReference type="OrthoDB" id="187171at2759"/>
<comment type="similarity">
    <text evidence="2">Belongs to the alkaline ceramidase family.</text>
</comment>
<reference evidence="10 11" key="1">
    <citation type="submission" date="2016-04" db="EMBL/GenBank/DDBJ databases">
        <title>A degradative enzymes factory behind the ericoid mycorrhizal symbiosis.</title>
        <authorList>
            <consortium name="DOE Joint Genome Institute"/>
            <person name="Martino E."/>
            <person name="Morin E."/>
            <person name="Grelet G."/>
            <person name="Kuo A."/>
            <person name="Kohler A."/>
            <person name="Daghino S."/>
            <person name="Barry K."/>
            <person name="Choi C."/>
            <person name="Cichocki N."/>
            <person name="Clum A."/>
            <person name="Copeland A."/>
            <person name="Hainaut M."/>
            <person name="Haridas S."/>
            <person name="Labutti K."/>
            <person name="Lindquist E."/>
            <person name="Lipzen A."/>
            <person name="Khouja H.-R."/>
            <person name="Murat C."/>
            <person name="Ohm R."/>
            <person name="Olson A."/>
            <person name="Spatafora J."/>
            <person name="Veneault-Fourrey C."/>
            <person name="Henrissat B."/>
            <person name="Grigoriev I."/>
            <person name="Martin F."/>
            <person name="Perotto S."/>
        </authorList>
    </citation>
    <scope>NUCLEOTIDE SEQUENCE [LARGE SCALE GENOMIC DNA]</scope>
    <source>
        <strain evidence="10 11">F</strain>
    </source>
</reference>
<dbReference type="STRING" id="1149755.A0A2J6S5M2"/>
<keyword evidence="7" id="KW-0106">Calcium</keyword>
<comment type="cofactor">
    <cofactor evidence="8">
        <name>Zn(2+)</name>
        <dbReference type="ChEBI" id="CHEBI:29105"/>
    </cofactor>
</comment>
<feature type="transmembrane region" description="Helical" evidence="9">
    <location>
        <begin position="154"/>
        <end position="172"/>
    </location>
</feature>
<name>A0A2J6S5M2_HYAVF</name>
<feature type="transmembrane region" description="Helical" evidence="9">
    <location>
        <begin position="208"/>
        <end position="225"/>
    </location>
</feature>
<dbReference type="GO" id="GO:0046872">
    <property type="term" value="F:metal ion binding"/>
    <property type="evidence" value="ECO:0007669"/>
    <property type="project" value="UniProtKB-KW"/>
</dbReference>
<comment type="subcellular location">
    <subcellularLocation>
        <location evidence="1">Membrane</location>
        <topology evidence="1">Multi-pass membrane protein</topology>
    </subcellularLocation>
</comment>